<keyword evidence="1" id="KW-0479">Metal-binding</keyword>
<dbReference type="SUPFAM" id="SSF57716">
    <property type="entry name" value="Glucocorticoid receptor-like (DNA-binding domain)"/>
    <property type="match status" value="1"/>
</dbReference>
<protein>
    <recommendedName>
        <fullName evidence="5">THAP-type domain-containing protein</fullName>
    </recommendedName>
</protein>
<dbReference type="RefSeq" id="XP_009026524.1">
    <property type="nucleotide sequence ID" value="XM_009028276.1"/>
</dbReference>
<reference evidence="7" key="3">
    <citation type="submission" date="2015-06" db="UniProtKB">
        <authorList>
            <consortium name="EnsemblMetazoa"/>
        </authorList>
    </citation>
    <scope>IDENTIFICATION</scope>
</reference>
<dbReference type="CTD" id="20207293"/>
<evidence type="ECO:0000313" key="8">
    <source>
        <dbReference type="Proteomes" id="UP000015101"/>
    </source>
</evidence>
<keyword evidence="2" id="KW-0863">Zinc-finger</keyword>
<dbReference type="GeneID" id="20207293"/>
<feature type="domain" description="THAP-type" evidence="5">
    <location>
        <begin position="3"/>
        <end position="68"/>
    </location>
</feature>
<sequence length="124" mass="14085">MPLKCIVNNCNGTYKDQDISMHRCRGFERKRSYICSKHFDSKSFSKSNKKVFLKKDAYPTVFPGVVFEKAKTTTTQTELFTLNLKSYLDVLLNGCPSHQATAKAIKVLQVQNHTAAGNNKKTYE</sequence>
<dbReference type="EMBL" id="AMQM01006839">
    <property type="status" value="NOT_ANNOTATED_CDS"/>
    <property type="molecule type" value="Genomic_DNA"/>
</dbReference>
<dbReference type="SMART" id="SM00980">
    <property type="entry name" value="THAP"/>
    <property type="match status" value="1"/>
</dbReference>
<dbReference type="GO" id="GO:0008270">
    <property type="term" value="F:zinc ion binding"/>
    <property type="evidence" value="ECO:0007669"/>
    <property type="project" value="UniProtKB-KW"/>
</dbReference>
<dbReference type="Pfam" id="PF05485">
    <property type="entry name" value="THAP"/>
    <property type="match status" value="1"/>
</dbReference>
<evidence type="ECO:0000313" key="6">
    <source>
        <dbReference type="EMBL" id="ESN95362.1"/>
    </source>
</evidence>
<dbReference type="Proteomes" id="UP000015101">
    <property type="component" value="Unassembled WGS sequence"/>
</dbReference>
<dbReference type="KEGG" id="hro:HELRODRAFT_179432"/>
<evidence type="ECO:0000313" key="7">
    <source>
        <dbReference type="EnsemblMetazoa" id="HelroP179432"/>
    </source>
</evidence>
<proteinExistence type="predicted"/>
<dbReference type="GO" id="GO:0003677">
    <property type="term" value="F:DNA binding"/>
    <property type="evidence" value="ECO:0007669"/>
    <property type="project" value="UniProtKB-KW"/>
</dbReference>
<accession>T1FEP4</accession>
<dbReference type="AlphaFoldDB" id="T1FEP4"/>
<name>T1FEP4_HELRO</name>
<keyword evidence="4" id="KW-0238">DNA-binding</keyword>
<reference evidence="6 8" key="2">
    <citation type="journal article" date="2013" name="Nature">
        <title>Insights into bilaterian evolution from three spiralian genomes.</title>
        <authorList>
            <person name="Simakov O."/>
            <person name="Marletaz F."/>
            <person name="Cho S.J."/>
            <person name="Edsinger-Gonzales E."/>
            <person name="Havlak P."/>
            <person name="Hellsten U."/>
            <person name="Kuo D.H."/>
            <person name="Larsson T."/>
            <person name="Lv J."/>
            <person name="Arendt D."/>
            <person name="Savage R."/>
            <person name="Osoegawa K."/>
            <person name="de Jong P."/>
            <person name="Grimwood J."/>
            <person name="Chapman J.A."/>
            <person name="Shapiro H."/>
            <person name="Aerts A."/>
            <person name="Otillar R.P."/>
            <person name="Terry A.Y."/>
            <person name="Boore J.L."/>
            <person name="Grigoriev I.V."/>
            <person name="Lindberg D.R."/>
            <person name="Seaver E.C."/>
            <person name="Weisblat D.A."/>
            <person name="Putnam N.H."/>
            <person name="Rokhsar D.S."/>
        </authorList>
    </citation>
    <scope>NUCLEOTIDE SEQUENCE</scope>
</reference>
<keyword evidence="3" id="KW-0862">Zinc</keyword>
<evidence type="ECO:0000256" key="3">
    <source>
        <dbReference type="ARBA" id="ARBA00022833"/>
    </source>
</evidence>
<dbReference type="HOGENOM" id="CLU_2006383_0_0_1"/>
<gene>
    <name evidence="7" type="primary">20207293</name>
    <name evidence="6" type="ORF">HELRODRAFT_179432</name>
</gene>
<dbReference type="InParanoid" id="T1FEP4"/>
<dbReference type="EMBL" id="KB097528">
    <property type="protein sequence ID" value="ESN95362.1"/>
    <property type="molecule type" value="Genomic_DNA"/>
</dbReference>
<evidence type="ECO:0000256" key="2">
    <source>
        <dbReference type="ARBA" id="ARBA00022771"/>
    </source>
</evidence>
<evidence type="ECO:0000259" key="5">
    <source>
        <dbReference type="SMART" id="SM00980"/>
    </source>
</evidence>
<keyword evidence="8" id="KW-1185">Reference proteome</keyword>
<dbReference type="EnsemblMetazoa" id="HelroT179432">
    <property type="protein sequence ID" value="HelroP179432"/>
    <property type="gene ID" value="HelroG179432"/>
</dbReference>
<evidence type="ECO:0000256" key="1">
    <source>
        <dbReference type="ARBA" id="ARBA00022723"/>
    </source>
</evidence>
<reference evidence="8" key="1">
    <citation type="submission" date="2012-12" db="EMBL/GenBank/DDBJ databases">
        <authorList>
            <person name="Hellsten U."/>
            <person name="Grimwood J."/>
            <person name="Chapman J.A."/>
            <person name="Shapiro H."/>
            <person name="Aerts A."/>
            <person name="Otillar R.P."/>
            <person name="Terry A.Y."/>
            <person name="Boore J.L."/>
            <person name="Simakov O."/>
            <person name="Marletaz F."/>
            <person name="Cho S.-J."/>
            <person name="Edsinger-Gonzales E."/>
            <person name="Havlak P."/>
            <person name="Kuo D.-H."/>
            <person name="Larsson T."/>
            <person name="Lv J."/>
            <person name="Arendt D."/>
            <person name="Savage R."/>
            <person name="Osoegawa K."/>
            <person name="de Jong P."/>
            <person name="Lindberg D.R."/>
            <person name="Seaver E.C."/>
            <person name="Weisblat D.A."/>
            <person name="Putnam N.H."/>
            <person name="Grigoriev I.V."/>
            <person name="Rokhsar D.S."/>
        </authorList>
    </citation>
    <scope>NUCLEOTIDE SEQUENCE</scope>
</reference>
<dbReference type="InterPro" id="IPR006612">
    <property type="entry name" value="THAP_Znf"/>
</dbReference>
<organism evidence="7 8">
    <name type="scientific">Helobdella robusta</name>
    <name type="common">Californian leech</name>
    <dbReference type="NCBI Taxonomy" id="6412"/>
    <lineage>
        <taxon>Eukaryota</taxon>
        <taxon>Metazoa</taxon>
        <taxon>Spiralia</taxon>
        <taxon>Lophotrochozoa</taxon>
        <taxon>Annelida</taxon>
        <taxon>Clitellata</taxon>
        <taxon>Hirudinea</taxon>
        <taxon>Rhynchobdellida</taxon>
        <taxon>Glossiphoniidae</taxon>
        <taxon>Helobdella</taxon>
    </lineage>
</organism>
<evidence type="ECO:0000256" key="4">
    <source>
        <dbReference type="ARBA" id="ARBA00023125"/>
    </source>
</evidence>